<dbReference type="AlphaFoldDB" id="A0A4R7I360"/>
<dbReference type="NCBIfam" id="TIGR00377">
    <property type="entry name" value="ant_ant_sig"/>
    <property type="match status" value="1"/>
</dbReference>
<evidence type="ECO:0000256" key="1">
    <source>
        <dbReference type="ARBA" id="ARBA00009013"/>
    </source>
</evidence>
<gene>
    <name evidence="4" type="ORF">BDK89_3676</name>
</gene>
<accession>A0A4R7I360</accession>
<comment type="similarity">
    <text evidence="1 2">Belongs to the anti-sigma-factor antagonist family.</text>
</comment>
<evidence type="ECO:0000259" key="3">
    <source>
        <dbReference type="PROSITE" id="PS50801"/>
    </source>
</evidence>
<dbReference type="PANTHER" id="PTHR33495">
    <property type="entry name" value="ANTI-SIGMA FACTOR ANTAGONIST TM_1081-RELATED-RELATED"/>
    <property type="match status" value="1"/>
</dbReference>
<dbReference type="Pfam" id="PF01740">
    <property type="entry name" value="STAS"/>
    <property type="match status" value="1"/>
</dbReference>
<reference evidence="4 5" key="1">
    <citation type="submission" date="2019-03" db="EMBL/GenBank/DDBJ databases">
        <title>Sequencing the genomes of 1000 actinobacteria strains.</title>
        <authorList>
            <person name="Klenk H.-P."/>
        </authorList>
    </citation>
    <scope>NUCLEOTIDE SEQUENCE [LARGE SCALE GENOMIC DNA]</scope>
    <source>
        <strain evidence="4 5">DSM 18936</strain>
    </source>
</reference>
<evidence type="ECO:0000256" key="2">
    <source>
        <dbReference type="RuleBase" id="RU003749"/>
    </source>
</evidence>
<evidence type="ECO:0000313" key="4">
    <source>
        <dbReference type="EMBL" id="TDT18062.1"/>
    </source>
</evidence>
<dbReference type="PANTHER" id="PTHR33495:SF2">
    <property type="entry name" value="ANTI-SIGMA FACTOR ANTAGONIST TM_1081-RELATED"/>
    <property type="match status" value="1"/>
</dbReference>
<dbReference type="EMBL" id="SOAU01000001">
    <property type="protein sequence ID" value="TDT18062.1"/>
    <property type="molecule type" value="Genomic_DNA"/>
</dbReference>
<proteinExistence type="inferred from homology"/>
<protein>
    <recommendedName>
        <fullName evidence="2">Anti-sigma factor antagonist</fullName>
    </recommendedName>
</protein>
<name>A0A4R7I360_9ACTN</name>
<organism evidence="4 5">
    <name type="scientific">Ilumatobacter fluminis</name>
    <dbReference type="NCBI Taxonomy" id="467091"/>
    <lineage>
        <taxon>Bacteria</taxon>
        <taxon>Bacillati</taxon>
        <taxon>Actinomycetota</taxon>
        <taxon>Acidimicrobiia</taxon>
        <taxon>Acidimicrobiales</taxon>
        <taxon>Ilumatobacteraceae</taxon>
        <taxon>Ilumatobacter</taxon>
    </lineage>
</organism>
<dbReference type="Gene3D" id="3.30.750.24">
    <property type="entry name" value="STAS domain"/>
    <property type="match status" value="1"/>
</dbReference>
<dbReference type="InterPro" id="IPR002645">
    <property type="entry name" value="STAS_dom"/>
</dbReference>
<evidence type="ECO:0000313" key="5">
    <source>
        <dbReference type="Proteomes" id="UP000294558"/>
    </source>
</evidence>
<keyword evidence="5" id="KW-1185">Reference proteome</keyword>
<dbReference type="CDD" id="cd07043">
    <property type="entry name" value="STAS_anti-anti-sigma_factors"/>
    <property type="match status" value="1"/>
</dbReference>
<dbReference type="OrthoDB" id="9796076at2"/>
<dbReference type="Proteomes" id="UP000294558">
    <property type="component" value="Unassembled WGS sequence"/>
</dbReference>
<dbReference type="PROSITE" id="PS50801">
    <property type="entry name" value="STAS"/>
    <property type="match status" value="1"/>
</dbReference>
<dbReference type="SUPFAM" id="SSF52091">
    <property type="entry name" value="SpoIIaa-like"/>
    <property type="match status" value="1"/>
</dbReference>
<dbReference type="InterPro" id="IPR036513">
    <property type="entry name" value="STAS_dom_sf"/>
</dbReference>
<comment type="caution">
    <text evidence="4">The sequence shown here is derived from an EMBL/GenBank/DDBJ whole genome shotgun (WGS) entry which is preliminary data.</text>
</comment>
<feature type="domain" description="STAS" evidence="3">
    <location>
        <begin position="1"/>
        <end position="100"/>
    </location>
</feature>
<dbReference type="InterPro" id="IPR003658">
    <property type="entry name" value="Anti-sigma_ant"/>
</dbReference>
<sequence length="100" mass="10737">MNVSVALADTETVLSLSGRFDAHEVEAYRAAADPVVDVDSASIVVDLEAVNFIDSSALAELVRSMKHVRERGGELVLRNPSDPVQIILELTGLDLAFTIT</sequence>
<dbReference type="GO" id="GO:0043856">
    <property type="term" value="F:anti-sigma factor antagonist activity"/>
    <property type="evidence" value="ECO:0007669"/>
    <property type="project" value="InterPro"/>
</dbReference>
<dbReference type="RefSeq" id="WP_133870305.1">
    <property type="nucleotide sequence ID" value="NZ_SOAU01000001.1"/>
</dbReference>